<dbReference type="EMBL" id="JALZ01000012">
    <property type="protein sequence ID" value="ETX14309.1"/>
    <property type="molecule type" value="Genomic_DNA"/>
</dbReference>
<keyword evidence="1" id="KW-0812">Transmembrane</keyword>
<dbReference type="AlphaFoldDB" id="X7EDZ4"/>
<feature type="transmembrane region" description="Helical" evidence="1">
    <location>
        <begin position="86"/>
        <end position="106"/>
    </location>
</feature>
<comment type="caution">
    <text evidence="2">The sequence shown here is derived from an EMBL/GenBank/DDBJ whole genome shotgun (WGS) entry which is preliminary data.</text>
</comment>
<evidence type="ECO:0000313" key="3">
    <source>
        <dbReference type="Proteomes" id="UP000022447"/>
    </source>
</evidence>
<feature type="transmembrane region" description="Helical" evidence="1">
    <location>
        <begin position="12"/>
        <end position="31"/>
    </location>
</feature>
<dbReference type="eggNOG" id="ENOG502ZYAA">
    <property type="taxonomic scope" value="Bacteria"/>
</dbReference>
<keyword evidence="1" id="KW-1133">Transmembrane helix</keyword>
<sequence length="119" mass="12051">MSTLVPTGKRAVTVALVFGVLAAILPFMVSLSPEKAVAAHLIGLTIAAIAAKAIQWPGRGDGLLLASVGALAIVIPVFAWQMPAGGAWGLLLLGAMTAAIGLRLAFRNGETQSPADTAH</sequence>
<proteinExistence type="predicted"/>
<reference evidence="2 3" key="1">
    <citation type="submission" date="2014-01" db="EMBL/GenBank/DDBJ databases">
        <title>Roseivivax halodurans JCM 10272 Genome Sequencing.</title>
        <authorList>
            <person name="Lai Q."/>
            <person name="Li G."/>
            <person name="Shao Z."/>
        </authorList>
    </citation>
    <scope>NUCLEOTIDE SEQUENCE [LARGE SCALE GENOMIC DNA]</scope>
    <source>
        <strain evidence="2 3">JCM 10272</strain>
    </source>
</reference>
<gene>
    <name evidence="2" type="ORF">OCH239_04085</name>
</gene>
<dbReference type="RefSeq" id="WP_037263035.1">
    <property type="nucleotide sequence ID" value="NZ_JALZ01000012.1"/>
</dbReference>
<feature type="transmembrane region" description="Helical" evidence="1">
    <location>
        <begin position="37"/>
        <end position="55"/>
    </location>
</feature>
<keyword evidence="1" id="KW-0472">Membrane</keyword>
<evidence type="ECO:0000313" key="2">
    <source>
        <dbReference type="EMBL" id="ETX14309.1"/>
    </source>
</evidence>
<dbReference type="STRING" id="1449350.OCH239_04085"/>
<keyword evidence="3" id="KW-1185">Reference proteome</keyword>
<protein>
    <recommendedName>
        <fullName evidence="4">SPW repeat-containing protein</fullName>
    </recommendedName>
</protein>
<feature type="transmembrane region" description="Helical" evidence="1">
    <location>
        <begin position="62"/>
        <end position="80"/>
    </location>
</feature>
<accession>X7EDZ4</accession>
<organism evidence="2 3">
    <name type="scientific">Roseivivax halodurans JCM 10272</name>
    <dbReference type="NCBI Taxonomy" id="1449350"/>
    <lineage>
        <taxon>Bacteria</taxon>
        <taxon>Pseudomonadati</taxon>
        <taxon>Pseudomonadota</taxon>
        <taxon>Alphaproteobacteria</taxon>
        <taxon>Rhodobacterales</taxon>
        <taxon>Roseobacteraceae</taxon>
        <taxon>Roseivivax</taxon>
    </lineage>
</organism>
<evidence type="ECO:0008006" key="4">
    <source>
        <dbReference type="Google" id="ProtNLM"/>
    </source>
</evidence>
<dbReference type="Proteomes" id="UP000022447">
    <property type="component" value="Unassembled WGS sequence"/>
</dbReference>
<name>X7EDZ4_9RHOB</name>
<evidence type="ECO:0000256" key="1">
    <source>
        <dbReference type="SAM" id="Phobius"/>
    </source>
</evidence>